<accession>A0A0D1LCF1</accession>
<proteinExistence type="predicted"/>
<dbReference type="STRING" id="280871.TL10_28990"/>
<keyword evidence="2" id="KW-1185">Reference proteome</keyword>
<sequence>MSTRTEQMSSMIDKLLESVYEWEDKVNAFTASSEIDDEIVVTHDGRGRLIGCDIPPGLQEQLSVEEFEEAMNEAIAKNAQRAYDGIQALAAEFRAQWANIPEEFANHPVAAEFSAALRGAS</sequence>
<protein>
    <submittedName>
        <fullName evidence="1">Uncharacterized protein</fullName>
    </submittedName>
</protein>
<evidence type="ECO:0000313" key="1">
    <source>
        <dbReference type="EMBL" id="KIU13606.1"/>
    </source>
</evidence>
<name>A0A0D1LCF1_9MYCO</name>
<reference evidence="1 2" key="1">
    <citation type="submission" date="2015-01" db="EMBL/GenBank/DDBJ databases">
        <title>Genome sequence of Mycobacterium llatzerense and Mycobacterium immunogenum recovered from brain abscess.</title>
        <authorList>
            <person name="Greninger A.L."/>
            <person name="Langelier C."/>
            <person name="Cunningham G."/>
            <person name="Chiu C.Y."/>
            <person name="Miller S."/>
        </authorList>
    </citation>
    <scope>NUCLEOTIDE SEQUENCE [LARGE SCALE GENOMIC DNA]</scope>
    <source>
        <strain evidence="1 2">CLUC14</strain>
    </source>
</reference>
<dbReference type="PATRIC" id="fig|280871.6.peg.6018"/>
<organism evidence="1 2">
    <name type="scientific">Mycolicibacterium llatzerense</name>
    <dbReference type="NCBI Taxonomy" id="280871"/>
    <lineage>
        <taxon>Bacteria</taxon>
        <taxon>Bacillati</taxon>
        <taxon>Actinomycetota</taxon>
        <taxon>Actinomycetes</taxon>
        <taxon>Mycobacteriales</taxon>
        <taxon>Mycobacteriaceae</taxon>
        <taxon>Mycolicibacterium</taxon>
    </lineage>
</organism>
<dbReference type="Proteomes" id="UP000032221">
    <property type="component" value="Unassembled WGS sequence"/>
</dbReference>
<dbReference type="RefSeq" id="WP_043988376.1">
    <property type="nucleotide sequence ID" value="NZ_JXST01000078.1"/>
</dbReference>
<gene>
    <name evidence="1" type="ORF">TL10_28990</name>
</gene>
<dbReference type="EMBL" id="JXST01000078">
    <property type="protein sequence ID" value="KIU13606.1"/>
    <property type="molecule type" value="Genomic_DNA"/>
</dbReference>
<comment type="caution">
    <text evidence="1">The sequence shown here is derived from an EMBL/GenBank/DDBJ whole genome shotgun (WGS) entry which is preliminary data.</text>
</comment>
<dbReference type="AlphaFoldDB" id="A0A0D1LCF1"/>
<evidence type="ECO:0000313" key="2">
    <source>
        <dbReference type="Proteomes" id="UP000032221"/>
    </source>
</evidence>
<dbReference type="OrthoDB" id="4626165at2"/>